<dbReference type="Gene3D" id="2.20.25.240">
    <property type="match status" value="1"/>
</dbReference>
<keyword evidence="1" id="KW-0479">Metal-binding</keyword>
<reference evidence="6" key="1">
    <citation type="submission" date="2022-11" db="UniProtKB">
        <authorList>
            <consortium name="WormBaseParasite"/>
        </authorList>
    </citation>
    <scope>IDENTIFICATION</scope>
</reference>
<evidence type="ECO:0000313" key="6">
    <source>
        <dbReference type="WBParaSite" id="Gr19_v10_g9121.t1"/>
    </source>
</evidence>
<proteinExistence type="predicted"/>
<evidence type="ECO:0000259" key="4">
    <source>
        <dbReference type="Pfam" id="PF04500"/>
    </source>
</evidence>
<dbReference type="Pfam" id="PF04500">
    <property type="entry name" value="FLYWCH"/>
    <property type="match status" value="1"/>
</dbReference>
<organism evidence="5 6">
    <name type="scientific">Globodera rostochiensis</name>
    <name type="common">Golden nematode worm</name>
    <name type="synonym">Heterodera rostochiensis</name>
    <dbReference type="NCBI Taxonomy" id="31243"/>
    <lineage>
        <taxon>Eukaryota</taxon>
        <taxon>Metazoa</taxon>
        <taxon>Ecdysozoa</taxon>
        <taxon>Nematoda</taxon>
        <taxon>Chromadorea</taxon>
        <taxon>Rhabditida</taxon>
        <taxon>Tylenchina</taxon>
        <taxon>Tylenchomorpha</taxon>
        <taxon>Tylenchoidea</taxon>
        <taxon>Heteroderidae</taxon>
        <taxon>Heteroderinae</taxon>
        <taxon>Globodera</taxon>
    </lineage>
</organism>
<dbReference type="WBParaSite" id="Gr19_v10_g9121.t1">
    <property type="protein sequence ID" value="Gr19_v10_g9121.t1"/>
    <property type="gene ID" value="Gr19_v10_g9121"/>
</dbReference>
<keyword evidence="3" id="KW-0862">Zinc</keyword>
<sequence length="220" mass="25022">MLPGSELDTKIDTKRGKQKLHYDGHLYIYDKKSVDGTTKFWRCEFKNGGIDKCKGRIWTTLRDVFVRMVTPHTCEQNPAGVVTQEVKTGIKRRAACTMEPPSVVRAHVLENICSPALSEMPAKKATNCKLQKKISKFHLRAPNRAAPNRAAPNRAAPNRARPIVRAQTRGTVIFMPNRKDSNPFRSVPSRPVIHSFISVDLNPKKRTETDQQHSQRFFVY</sequence>
<evidence type="ECO:0000313" key="5">
    <source>
        <dbReference type="Proteomes" id="UP000887572"/>
    </source>
</evidence>
<dbReference type="Proteomes" id="UP000887572">
    <property type="component" value="Unplaced"/>
</dbReference>
<name>A0A914IBQ1_GLORO</name>
<accession>A0A914IBQ1</accession>
<dbReference type="AlphaFoldDB" id="A0A914IBQ1"/>
<keyword evidence="5" id="KW-1185">Reference proteome</keyword>
<dbReference type="GO" id="GO:0008270">
    <property type="term" value="F:zinc ion binding"/>
    <property type="evidence" value="ECO:0007669"/>
    <property type="project" value="UniProtKB-KW"/>
</dbReference>
<feature type="domain" description="FLYWCH-type" evidence="4">
    <location>
        <begin position="12"/>
        <end position="73"/>
    </location>
</feature>
<keyword evidence="2" id="KW-0863">Zinc-finger</keyword>
<evidence type="ECO:0000256" key="1">
    <source>
        <dbReference type="ARBA" id="ARBA00022723"/>
    </source>
</evidence>
<protein>
    <submittedName>
        <fullName evidence="6">FLYWCH-type domain-containing protein</fullName>
    </submittedName>
</protein>
<evidence type="ECO:0000256" key="3">
    <source>
        <dbReference type="ARBA" id="ARBA00022833"/>
    </source>
</evidence>
<evidence type="ECO:0000256" key="2">
    <source>
        <dbReference type="ARBA" id="ARBA00022771"/>
    </source>
</evidence>
<dbReference type="InterPro" id="IPR007588">
    <property type="entry name" value="Znf_FLYWCH"/>
</dbReference>